<comment type="caution">
    <text evidence="1">The sequence shown here is derived from an EMBL/GenBank/DDBJ whole genome shotgun (WGS) entry which is preliminary data.</text>
</comment>
<evidence type="ECO:0000313" key="2">
    <source>
        <dbReference type="Proteomes" id="UP000821866"/>
    </source>
</evidence>
<organism evidence="1 2">
    <name type="scientific">Rhipicephalus microplus</name>
    <name type="common">Cattle tick</name>
    <name type="synonym">Boophilus microplus</name>
    <dbReference type="NCBI Taxonomy" id="6941"/>
    <lineage>
        <taxon>Eukaryota</taxon>
        <taxon>Metazoa</taxon>
        <taxon>Ecdysozoa</taxon>
        <taxon>Arthropoda</taxon>
        <taxon>Chelicerata</taxon>
        <taxon>Arachnida</taxon>
        <taxon>Acari</taxon>
        <taxon>Parasitiformes</taxon>
        <taxon>Ixodida</taxon>
        <taxon>Ixodoidea</taxon>
        <taxon>Ixodidae</taxon>
        <taxon>Rhipicephalinae</taxon>
        <taxon>Rhipicephalus</taxon>
        <taxon>Boophilus</taxon>
    </lineage>
</organism>
<keyword evidence="2" id="KW-1185">Reference proteome</keyword>
<sequence>MYGACSTASCTRLRRPGHILTRLHPRHEELQSWYLPEGQLLGAFISGALNSPAPISKEPQVLVAEACSLIELDETGWRPNATPGECIAGATSVVEIAWSHPPSRPSAAALTDASFVVALGLLVGRGMAMRLARGTRLHYRLQGPLGQAPSLLMKRTMARRSAIDPAGVRSALLRRGFSTCCCA</sequence>
<reference evidence="1" key="2">
    <citation type="submission" date="2021-09" db="EMBL/GenBank/DDBJ databases">
        <authorList>
            <person name="Jia N."/>
            <person name="Wang J."/>
            <person name="Shi W."/>
            <person name="Du L."/>
            <person name="Sun Y."/>
            <person name="Zhan W."/>
            <person name="Jiang J."/>
            <person name="Wang Q."/>
            <person name="Zhang B."/>
            <person name="Ji P."/>
            <person name="Sakyi L.B."/>
            <person name="Cui X."/>
            <person name="Yuan T."/>
            <person name="Jiang B."/>
            <person name="Yang W."/>
            <person name="Lam T.T.-Y."/>
            <person name="Chang Q."/>
            <person name="Ding S."/>
            <person name="Wang X."/>
            <person name="Zhu J."/>
            <person name="Ruan X."/>
            <person name="Zhao L."/>
            <person name="Wei J."/>
            <person name="Que T."/>
            <person name="Du C."/>
            <person name="Cheng J."/>
            <person name="Dai P."/>
            <person name="Han X."/>
            <person name="Huang E."/>
            <person name="Gao Y."/>
            <person name="Liu J."/>
            <person name="Shao H."/>
            <person name="Ye R."/>
            <person name="Li L."/>
            <person name="Wei W."/>
            <person name="Wang X."/>
            <person name="Wang C."/>
            <person name="Huo Q."/>
            <person name="Li W."/>
            <person name="Guo W."/>
            <person name="Chen H."/>
            <person name="Chen S."/>
            <person name="Zhou L."/>
            <person name="Zhou L."/>
            <person name="Ni X."/>
            <person name="Tian J."/>
            <person name="Zhou Y."/>
            <person name="Sheng Y."/>
            <person name="Liu T."/>
            <person name="Pan Y."/>
            <person name="Xia L."/>
            <person name="Li J."/>
            <person name="Zhao F."/>
            <person name="Cao W."/>
        </authorList>
    </citation>
    <scope>NUCLEOTIDE SEQUENCE</scope>
    <source>
        <strain evidence="1">Rmic-2018</strain>
        <tissue evidence="1">Larvae</tissue>
    </source>
</reference>
<reference evidence="1" key="1">
    <citation type="journal article" date="2020" name="Cell">
        <title>Large-Scale Comparative Analyses of Tick Genomes Elucidate Their Genetic Diversity and Vector Capacities.</title>
        <authorList>
            <consortium name="Tick Genome and Microbiome Consortium (TIGMIC)"/>
            <person name="Jia N."/>
            <person name="Wang J."/>
            <person name="Shi W."/>
            <person name="Du L."/>
            <person name="Sun Y."/>
            <person name="Zhan W."/>
            <person name="Jiang J.F."/>
            <person name="Wang Q."/>
            <person name="Zhang B."/>
            <person name="Ji P."/>
            <person name="Bell-Sakyi L."/>
            <person name="Cui X.M."/>
            <person name="Yuan T.T."/>
            <person name="Jiang B.G."/>
            <person name="Yang W.F."/>
            <person name="Lam T.T."/>
            <person name="Chang Q.C."/>
            <person name="Ding S.J."/>
            <person name="Wang X.J."/>
            <person name="Zhu J.G."/>
            <person name="Ruan X.D."/>
            <person name="Zhao L."/>
            <person name="Wei J.T."/>
            <person name="Ye R.Z."/>
            <person name="Que T.C."/>
            <person name="Du C.H."/>
            <person name="Zhou Y.H."/>
            <person name="Cheng J.X."/>
            <person name="Dai P.F."/>
            <person name="Guo W.B."/>
            <person name="Han X.H."/>
            <person name="Huang E.J."/>
            <person name="Li L.F."/>
            <person name="Wei W."/>
            <person name="Gao Y.C."/>
            <person name="Liu J.Z."/>
            <person name="Shao H.Z."/>
            <person name="Wang X."/>
            <person name="Wang C.C."/>
            <person name="Yang T.C."/>
            <person name="Huo Q.B."/>
            <person name="Li W."/>
            <person name="Chen H.Y."/>
            <person name="Chen S.E."/>
            <person name="Zhou L.G."/>
            <person name="Ni X.B."/>
            <person name="Tian J.H."/>
            <person name="Sheng Y."/>
            <person name="Liu T."/>
            <person name="Pan Y.S."/>
            <person name="Xia L.Y."/>
            <person name="Li J."/>
            <person name="Zhao F."/>
            <person name="Cao W.C."/>
        </authorList>
    </citation>
    <scope>NUCLEOTIDE SEQUENCE</scope>
    <source>
        <strain evidence="1">Rmic-2018</strain>
    </source>
</reference>
<evidence type="ECO:0000313" key="1">
    <source>
        <dbReference type="EMBL" id="KAH8022302.1"/>
    </source>
</evidence>
<dbReference type="AlphaFoldDB" id="A0A9J6DK56"/>
<gene>
    <name evidence="1" type="ORF">HPB51_023207</name>
</gene>
<dbReference type="EMBL" id="JABSTU010000009">
    <property type="protein sequence ID" value="KAH8022302.1"/>
    <property type="molecule type" value="Genomic_DNA"/>
</dbReference>
<name>A0A9J6DK56_RHIMP</name>
<dbReference type="Proteomes" id="UP000821866">
    <property type="component" value="Chromosome 7"/>
</dbReference>
<accession>A0A9J6DK56</accession>
<protein>
    <submittedName>
        <fullName evidence="1">Uncharacterized protein</fullName>
    </submittedName>
</protein>
<proteinExistence type="predicted"/>